<dbReference type="GO" id="GO:0004674">
    <property type="term" value="F:protein serine/threonine kinase activity"/>
    <property type="evidence" value="ECO:0007669"/>
    <property type="project" value="UniProtKB-KW"/>
</dbReference>
<evidence type="ECO:0000256" key="5">
    <source>
        <dbReference type="ARBA" id="ARBA00022840"/>
    </source>
</evidence>
<dbReference type="InterPro" id="IPR051852">
    <property type="entry name" value="Alpha-type_PK"/>
</dbReference>
<dbReference type="SUPFAM" id="SSF56112">
    <property type="entry name" value="Protein kinase-like (PK-like)"/>
    <property type="match status" value="1"/>
</dbReference>
<protein>
    <recommendedName>
        <fullName evidence="6">Alpha-type protein kinase domain-containing protein</fullName>
    </recommendedName>
</protein>
<keyword evidence="5" id="KW-0067">ATP-binding</keyword>
<gene>
    <name evidence="7" type="ORF">BTUL_0157g00240</name>
</gene>
<dbReference type="AlphaFoldDB" id="A0A4Z1EBT7"/>
<dbReference type="Proteomes" id="UP000297777">
    <property type="component" value="Unassembled WGS sequence"/>
</dbReference>
<comment type="caution">
    <text evidence="7">The sequence shown here is derived from an EMBL/GenBank/DDBJ whole genome shotgun (WGS) entry which is preliminary data.</text>
</comment>
<dbReference type="PANTHER" id="PTHR45992">
    <property type="entry name" value="EUKARYOTIC ELONGATION FACTOR 2 KINASE-RELATED"/>
    <property type="match status" value="1"/>
</dbReference>
<evidence type="ECO:0000256" key="3">
    <source>
        <dbReference type="ARBA" id="ARBA00022741"/>
    </source>
</evidence>
<accession>A0A4Z1EBT7</accession>
<reference evidence="7 8" key="1">
    <citation type="submission" date="2017-12" db="EMBL/GenBank/DDBJ databases">
        <title>Comparative genomics of Botrytis spp.</title>
        <authorList>
            <person name="Valero-Jimenez C.A."/>
            <person name="Tapia P."/>
            <person name="Veloso J."/>
            <person name="Silva-Moreno E."/>
            <person name="Staats M."/>
            <person name="Valdes J.H."/>
            <person name="Van Kan J.A.L."/>
        </authorList>
    </citation>
    <scope>NUCLEOTIDE SEQUENCE [LARGE SCALE GENOMIC DNA]</scope>
    <source>
        <strain evidence="7 8">Bt9001</strain>
    </source>
</reference>
<dbReference type="GO" id="GO:0005524">
    <property type="term" value="F:ATP binding"/>
    <property type="evidence" value="ECO:0007669"/>
    <property type="project" value="UniProtKB-KW"/>
</dbReference>
<dbReference type="EMBL" id="PQXH01000157">
    <property type="protein sequence ID" value="TGO09686.1"/>
    <property type="molecule type" value="Genomic_DNA"/>
</dbReference>
<proteinExistence type="predicted"/>
<dbReference type="OrthoDB" id="301415at2759"/>
<sequence length="283" mass="31506">MRENHFNVANISKAGVLLYNAPDDSEQSDFDDGFFMAKMTINVGSNSPNDSTKATIYMDRVCGSGTFKNAFIGYYTNGEKSGDRCVLKRFKTGPVYHDNPYEQQLKVDKKAQSIINAFNAANRPSEWHSDEVNAGNTIPIYPVRLVPSTLWTDSNTGAVSVIEPFIEDYRKFNSPTGWVPGDDEFADPIQALSHFSYHISNRKMLLCDLQGGGDANGYTLADPLIASAEGLYGASDFGPQCIRDFLKRHVCGLYCNPRWLKPEVVEETVIHPIQRGLLPPYDT</sequence>
<keyword evidence="1" id="KW-0723">Serine/threonine-protein kinase</keyword>
<evidence type="ECO:0000313" key="7">
    <source>
        <dbReference type="EMBL" id="TGO09686.1"/>
    </source>
</evidence>
<evidence type="ECO:0000259" key="6">
    <source>
        <dbReference type="PROSITE" id="PS51158"/>
    </source>
</evidence>
<keyword evidence="4" id="KW-0418">Kinase</keyword>
<dbReference type="InterPro" id="IPR004166">
    <property type="entry name" value="a-kinase_dom"/>
</dbReference>
<dbReference type="SMART" id="SM00811">
    <property type="entry name" value="Alpha_kinase"/>
    <property type="match status" value="1"/>
</dbReference>
<dbReference type="PANTHER" id="PTHR45992:SF11">
    <property type="entry name" value="ALPHA-TYPE PROTEIN KINASE DOMAIN-CONTAINING PROTEIN"/>
    <property type="match status" value="1"/>
</dbReference>
<evidence type="ECO:0000256" key="4">
    <source>
        <dbReference type="ARBA" id="ARBA00022777"/>
    </source>
</evidence>
<organism evidence="7 8">
    <name type="scientific">Botrytis tulipae</name>
    <dbReference type="NCBI Taxonomy" id="87230"/>
    <lineage>
        <taxon>Eukaryota</taxon>
        <taxon>Fungi</taxon>
        <taxon>Dikarya</taxon>
        <taxon>Ascomycota</taxon>
        <taxon>Pezizomycotina</taxon>
        <taxon>Leotiomycetes</taxon>
        <taxon>Helotiales</taxon>
        <taxon>Sclerotiniaceae</taxon>
        <taxon>Botrytis</taxon>
    </lineage>
</organism>
<evidence type="ECO:0000256" key="2">
    <source>
        <dbReference type="ARBA" id="ARBA00022679"/>
    </source>
</evidence>
<name>A0A4Z1EBT7_9HELO</name>
<evidence type="ECO:0000313" key="8">
    <source>
        <dbReference type="Proteomes" id="UP000297777"/>
    </source>
</evidence>
<dbReference type="PROSITE" id="PS51158">
    <property type="entry name" value="ALPHA_KINASE"/>
    <property type="match status" value="1"/>
</dbReference>
<keyword evidence="8" id="KW-1185">Reference proteome</keyword>
<keyword evidence="3" id="KW-0547">Nucleotide-binding</keyword>
<keyword evidence="2" id="KW-0808">Transferase</keyword>
<dbReference type="Gene3D" id="3.20.200.10">
    <property type="entry name" value="MHCK/EF2 kinase"/>
    <property type="match status" value="1"/>
</dbReference>
<feature type="domain" description="Alpha-type protein kinase" evidence="6">
    <location>
        <begin position="38"/>
        <end position="263"/>
    </location>
</feature>
<evidence type="ECO:0000256" key="1">
    <source>
        <dbReference type="ARBA" id="ARBA00022527"/>
    </source>
</evidence>
<dbReference type="Pfam" id="PF02816">
    <property type="entry name" value="Alpha_kinase"/>
    <property type="match status" value="1"/>
</dbReference>
<dbReference type="InterPro" id="IPR011009">
    <property type="entry name" value="Kinase-like_dom_sf"/>
</dbReference>